<evidence type="ECO:0000256" key="5">
    <source>
        <dbReference type="ARBA" id="ARBA00047942"/>
    </source>
</evidence>
<dbReference type="InterPro" id="IPR050953">
    <property type="entry name" value="N4_N6_ade-DNA_methylase"/>
</dbReference>
<keyword evidence="2 9" id="KW-0489">Methyltransferase</keyword>
<dbReference type="GO" id="GO:0006304">
    <property type="term" value="P:DNA modification"/>
    <property type="evidence" value="ECO:0007669"/>
    <property type="project" value="InterPro"/>
</dbReference>
<dbReference type="SUPFAM" id="SSF53335">
    <property type="entry name" value="S-adenosyl-L-methionine-dependent methyltransferases"/>
    <property type="match status" value="1"/>
</dbReference>
<dbReference type="Pfam" id="PF22837">
    <property type="entry name" value="M_Eco57I_C"/>
    <property type="match status" value="1"/>
</dbReference>
<protein>
    <recommendedName>
        <fullName evidence="1">site-specific DNA-methyltransferase (adenine-specific)</fullName>
        <ecNumber evidence="1">2.1.1.72</ecNumber>
    </recommendedName>
</protein>
<dbReference type="InterPro" id="IPR002052">
    <property type="entry name" value="DNA_methylase_N6_adenine_CS"/>
</dbReference>
<dbReference type="GO" id="GO:0003676">
    <property type="term" value="F:nucleic acid binding"/>
    <property type="evidence" value="ECO:0007669"/>
    <property type="project" value="InterPro"/>
</dbReference>
<feature type="domain" description="Type II methyltransferase M.Eco57I C-terminal" evidence="8">
    <location>
        <begin position="1067"/>
        <end position="1184"/>
    </location>
</feature>
<keyword evidence="4" id="KW-0949">S-adenosyl-L-methionine</keyword>
<evidence type="ECO:0000313" key="10">
    <source>
        <dbReference type="Proteomes" id="UP000317315"/>
    </source>
</evidence>
<dbReference type="PANTHER" id="PTHR33841:SF1">
    <property type="entry name" value="DNA METHYLTRANSFERASE A"/>
    <property type="match status" value="1"/>
</dbReference>
<evidence type="ECO:0000256" key="2">
    <source>
        <dbReference type="ARBA" id="ARBA00022603"/>
    </source>
</evidence>
<evidence type="ECO:0000313" key="9">
    <source>
        <dbReference type="EMBL" id="SMO32526.1"/>
    </source>
</evidence>
<reference evidence="9 10" key="1">
    <citation type="submission" date="2017-05" db="EMBL/GenBank/DDBJ databases">
        <authorList>
            <person name="Varghese N."/>
            <person name="Submissions S."/>
        </authorList>
    </citation>
    <scope>NUCLEOTIDE SEQUENCE [LARGE SCALE GENOMIC DNA]</scope>
    <source>
        <strain evidence="9 10">DSM 16304</strain>
    </source>
</reference>
<dbReference type="EMBL" id="FXTM01000001">
    <property type="protein sequence ID" value="SMO32526.1"/>
    <property type="molecule type" value="Genomic_DNA"/>
</dbReference>
<dbReference type="EC" id="2.1.1.72" evidence="1"/>
<evidence type="ECO:0000256" key="1">
    <source>
        <dbReference type="ARBA" id="ARBA00011900"/>
    </source>
</evidence>
<dbReference type="PROSITE" id="PS00092">
    <property type="entry name" value="N6_MTASE"/>
    <property type="match status" value="1"/>
</dbReference>
<keyword evidence="3" id="KW-0808">Transferase</keyword>
<evidence type="ECO:0000259" key="7">
    <source>
        <dbReference type="Pfam" id="PF07669"/>
    </source>
</evidence>
<evidence type="ECO:0000256" key="6">
    <source>
        <dbReference type="SAM" id="Coils"/>
    </source>
</evidence>
<dbReference type="GO" id="GO:0009007">
    <property type="term" value="F:site-specific DNA-methyltransferase (adenine-specific) activity"/>
    <property type="evidence" value="ECO:0007669"/>
    <property type="project" value="UniProtKB-EC"/>
</dbReference>
<dbReference type="InterPro" id="IPR029063">
    <property type="entry name" value="SAM-dependent_MTases_sf"/>
</dbReference>
<evidence type="ECO:0000259" key="8">
    <source>
        <dbReference type="Pfam" id="PF22837"/>
    </source>
</evidence>
<feature type="coiled-coil region" evidence="6">
    <location>
        <begin position="635"/>
        <end position="703"/>
    </location>
</feature>
<dbReference type="PRINTS" id="PR00507">
    <property type="entry name" value="N12N6MTFRASE"/>
</dbReference>
<accession>A0A521ACL3</accession>
<dbReference type="InterPro" id="IPR054520">
    <property type="entry name" value="M_Eco57I_C"/>
</dbReference>
<dbReference type="PANTHER" id="PTHR33841">
    <property type="entry name" value="DNA METHYLTRANSFERASE YEEA-RELATED"/>
    <property type="match status" value="1"/>
</dbReference>
<evidence type="ECO:0000256" key="4">
    <source>
        <dbReference type="ARBA" id="ARBA00022691"/>
    </source>
</evidence>
<organism evidence="9 10">
    <name type="scientific">Balnearium lithotrophicum</name>
    <dbReference type="NCBI Taxonomy" id="223788"/>
    <lineage>
        <taxon>Bacteria</taxon>
        <taxon>Pseudomonadati</taxon>
        <taxon>Aquificota</taxon>
        <taxon>Aquificia</taxon>
        <taxon>Desulfurobacteriales</taxon>
        <taxon>Desulfurobacteriaceae</taxon>
        <taxon>Balnearium</taxon>
    </lineage>
</organism>
<proteinExistence type="predicted"/>
<name>A0A521ACL3_9BACT</name>
<dbReference type="OrthoDB" id="9814572at2"/>
<dbReference type="Gene3D" id="3.40.50.150">
    <property type="entry name" value="Vaccinia Virus protein VP39"/>
    <property type="match status" value="2"/>
</dbReference>
<keyword evidence="10" id="KW-1185">Reference proteome</keyword>
<feature type="domain" description="Type II methyltransferase M.TaqI-like" evidence="7">
    <location>
        <begin position="517"/>
        <end position="844"/>
    </location>
</feature>
<dbReference type="InterPro" id="IPR011639">
    <property type="entry name" value="MethylTrfase_TaqI-like_dom"/>
</dbReference>
<dbReference type="RefSeq" id="WP_142933377.1">
    <property type="nucleotide sequence ID" value="NZ_FXTM01000001.1"/>
</dbReference>
<keyword evidence="6" id="KW-0175">Coiled coil</keyword>
<dbReference type="GO" id="GO:0032259">
    <property type="term" value="P:methylation"/>
    <property type="evidence" value="ECO:0007669"/>
    <property type="project" value="UniProtKB-KW"/>
</dbReference>
<gene>
    <name evidence="9" type="ORF">SAMN06269117_10160</name>
</gene>
<comment type="catalytic activity">
    <reaction evidence="5">
        <text>a 2'-deoxyadenosine in DNA + S-adenosyl-L-methionine = an N(6)-methyl-2'-deoxyadenosine in DNA + S-adenosyl-L-homocysteine + H(+)</text>
        <dbReference type="Rhea" id="RHEA:15197"/>
        <dbReference type="Rhea" id="RHEA-COMP:12418"/>
        <dbReference type="Rhea" id="RHEA-COMP:12419"/>
        <dbReference type="ChEBI" id="CHEBI:15378"/>
        <dbReference type="ChEBI" id="CHEBI:57856"/>
        <dbReference type="ChEBI" id="CHEBI:59789"/>
        <dbReference type="ChEBI" id="CHEBI:90615"/>
        <dbReference type="ChEBI" id="CHEBI:90616"/>
        <dbReference type="EC" id="2.1.1.72"/>
    </reaction>
</comment>
<sequence>MSIKTCDESVRKLIENSFDRSNFENFLKTVFESADFNERFEISDLEDYPERFRKAIKKAEVLGTYEDSENNRILFLTVELNRELTLERARKTQRDFVARIIDDYSAESALVAFYTSESENWRLSFVLKNYTYTENGVKELLTSPKRFSFIVGKGEASKTVCLQLSKLKNSPNPTLRELLDTFGIEKINEEFFKRYLGYFKELWAEIYRQIKGKTEKAEKKSKEAAHQLLNRLTFVYFIQKKREWFNLPQNESLIGFLVKEYRKFLEKNPDKRDTFYSEWLKPLFFYAFNGKRGEINSKYSYLPERVRKVLVEAPYLNGGLFEENELDQLQFKVPDEFFLKEDPYSRSKEGVIPFLNGYNFTVVEDLEDDRDLAVNPEFIGTVYEKLVHIDSSSALQNPEREIDAEGISKGIVYTKEPETRFMVTQSLLFYLLKNTELPEDVVYEFIFNDDFKPENREIYTTLERALNDLKVVDPACGSGAFLVGMVDFLYKLYEKLYRFDPEKRESSYALRKRIIENNIYGVDVMEWAVRIAELRLWLFLLVESNLSREQVLLKPLLPNLSFKVRAGDSLIEEIGGIDFSVLRSKRKELLSTLPLSSGIKRKITNLKKKKLDYAKNVPGAPKKWEIEKEEFNLFREIVEEKIRQIKRKIDSEKLRQPSFEKDLFGKTQKKELELFEKQKEKRIKELEEELALWQKTEEALKKGKRPFIWDIDFVEVFYGDKGGFDIVIGNPPYVRQEKIAPPNENEEDYKHKLSEWKKLKKEYKEKLQSMVVNLYGKEFKPDGKADLYVYFYFKALSLLNRNGTLSFITSNSFLDVDFGKTLQEFLLKRTKIYSINDNQSKRSFKEADVNTVIVFTSAPTDKRGEKENLENTARFVMWRAPFSDLVNSEKFKDYLKFIYSLEPKVEDKDLTELSENVVNGEAFRVFPIKQKDLLKDGTKDGKYSGNKWGGKFLRAPDIFFTILKKGKGKLVRLGDIAEVRFGIKTGANEFFYVEDVTEKIGSEEIERIENLREISGIDEIKEGGLRVVKPSRWKKNDRDYRLFLIEEEFLKPVIKSPRELKTIVVREEDLKYRVFMCNRNREELSKTFALDYIKWGEKQGFHKRPTCRSRKEWWNLGNRKISDFIVSAKVGERFGCWKNGKFLVDKILYDIFLKKERNSKKILITLNSLIFRLFVEISSRQLTGAQAISDIDVIVYKESLMLNPDFIKDDSLLNENFEILSIFTELGFDPNKPIREQEPNPLPDRKALDDIVFDALGLTEEERKEVYYAVAELVYNRLNKARSI</sequence>
<dbReference type="Pfam" id="PF07669">
    <property type="entry name" value="Eco57I"/>
    <property type="match status" value="1"/>
</dbReference>
<evidence type="ECO:0000256" key="3">
    <source>
        <dbReference type="ARBA" id="ARBA00022679"/>
    </source>
</evidence>
<dbReference type="Proteomes" id="UP000317315">
    <property type="component" value="Unassembled WGS sequence"/>
</dbReference>